<dbReference type="Pfam" id="PF03765">
    <property type="entry name" value="CRAL_TRIO_N"/>
    <property type="match status" value="1"/>
</dbReference>
<evidence type="ECO:0000256" key="1">
    <source>
        <dbReference type="SAM" id="MobiDB-lite"/>
    </source>
</evidence>
<organism evidence="4 5">
    <name type="scientific">Mytilus galloprovincialis</name>
    <name type="common">Mediterranean mussel</name>
    <dbReference type="NCBI Taxonomy" id="29158"/>
    <lineage>
        <taxon>Eukaryota</taxon>
        <taxon>Metazoa</taxon>
        <taxon>Spiralia</taxon>
        <taxon>Lophotrochozoa</taxon>
        <taxon>Mollusca</taxon>
        <taxon>Bivalvia</taxon>
        <taxon>Autobranchia</taxon>
        <taxon>Pteriomorphia</taxon>
        <taxon>Mytilida</taxon>
        <taxon>Mytiloidea</taxon>
        <taxon>Mytilidae</taxon>
        <taxon>Mytilinae</taxon>
        <taxon>Mytilus</taxon>
    </lineage>
</organism>
<dbReference type="PROSITE" id="PS50866">
    <property type="entry name" value="GOLD"/>
    <property type="match status" value="1"/>
</dbReference>
<feature type="region of interest" description="Disordered" evidence="1">
    <location>
        <begin position="466"/>
        <end position="488"/>
    </location>
</feature>
<sequence>MIPKTASCFVILEIEYLKKFYSVVGWIIHTCICKNNINIVICIVGNFIKMYSTNLCYQTTGYHFNIADYTDCILQFRESVKDVLEPEHDDHYLLRWLRARNFDLKKSEDMLRKHLIWRKEEDIDNILRQKTPDVIENYYPGGHCGFDKDGSPVWIDPIGNIDPKGLLRSAKKKDVIYKEIKNAEYVQQLMKLQTKKLGKRVDQIIIIYDLENFGMKHLWKPGMDTVVKFLEMFEDNYPEALKIAFIINAPRFFPVVYKLIRPILSEDTVNKIRIFGTNYKSELLKCIDADQLPVYWGGSLTDKDGDPKCSSKITLGGEIPKEYYLKIASEEMENFTTVNVKRGSSLQVDVDVKTAGSCIRWQFTTEGYDLGFGVYKKTKDEKQHAGKMIPVVHSERVDSHLVPEDGSVAVKEAGAYVVRFDNTYSYIRSKTISYLIEVLEPEVEEVNAHTYDKTNAKGDKSDLCIDSTLDVGEGDPETKGADGQSTDM</sequence>
<dbReference type="CDD" id="cd00170">
    <property type="entry name" value="SEC14"/>
    <property type="match status" value="1"/>
</dbReference>
<dbReference type="Gene3D" id="3.40.525.10">
    <property type="entry name" value="CRAL-TRIO lipid binding domain"/>
    <property type="match status" value="1"/>
</dbReference>
<dbReference type="InterPro" id="IPR011074">
    <property type="entry name" value="CRAL/TRIO_N_dom"/>
</dbReference>
<keyword evidence="5" id="KW-1185">Reference proteome</keyword>
<reference evidence="4" key="1">
    <citation type="submission" date="2018-11" db="EMBL/GenBank/DDBJ databases">
        <authorList>
            <person name="Alioto T."/>
            <person name="Alioto T."/>
        </authorList>
    </citation>
    <scope>NUCLEOTIDE SEQUENCE</scope>
</reference>
<evidence type="ECO:0000259" key="2">
    <source>
        <dbReference type="PROSITE" id="PS50191"/>
    </source>
</evidence>
<dbReference type="PRINTS" id="PR00180">
    <property type="entry name" value="CRETINALDHBP"/>
</dbReference>
<dbReference type="InterPro" id="IPR036865">
    <property type="entry name" value="CRAL-TRIO_dom_sf"/>
</dbReference>
<proteinExistence type="predicted"/>
<evidence type="ECO:0008006" key="6">
    <source>
        <dbReference type="Google" id="ProtNLM"/>
    </source>
</evidence>
<dbReference type="PROSITE" id="PS50191">
    <property type="entry name" value="CRAL_TRIO"/>
    <property type="match status" value="1"/>
</dbReference>
<dbReference type="SUPFAM" id="SSF46938">
    <property type="entry name" value="CRAL/TRIO N-terminal domain"/>
    <property type="match status" value="1"/>
</dbReference>
<comment type="caution">
    <text evidence="4">The sequence shown here is derived from an EMBL/GenBank/DDBJ whole genome shotgun (WGS) entry which is preliminary data.</text>
</comment>
<dbReference type="AlphaFoldDB" id="A0A8B6CWH3"/>
<dbReference type="PANTHER" id="PTHR23324:SF83">
    <property type="entry name" value="SEC14-LIKE PROTEIN 2"/>
    <property type="match status" value="1"/>
</dbReference>
<dbReference type="PANTHER" id="PTHR23324">
    <property type="entry name" value="SEC14 RELATED PROTEIN"/>
    <property type="match status" value="1"/>
</dbReference>
<dbReference type="InterPro" id="IPR036273">
    <property type="entry name" value="CRAL/TRIO_N_dom_sf"/>
</dbReference>
<protein>
    <recommendedName>
        <fullName evidence="6">SEC14-like protein 2</fullName>
    </recommendedName>
</protein>
<feature type="domain" description="GOLD" evidence="3">
    <location>
        <begin position="321"/>
        <end position="438"/>
    </location>
</feature>
<dbReference type="InterPro" id="IPR001251">
    <property type="entry name" value="CRAL-TRIO_dom"/>
</dbReference>
<evidence type="ECO:0000313" key="5">
    <source>
        <dbReference type="Proteomes" id="UP000596742"/>
    </source>
</evidence>
<dbReference type="Gene3D" id="2.60.120.680">
    <property type="entry name" value="GOLD domain"/>
    <property type="match status" value="1"/>
</dbReference>
<evidence type="ECO:0000313" key="4">
    <source>
        <dbReference type="EMBL" id="VDI10001.1"/>
    </source>
</evidence>
<dbReference type="InterPro" id="IPR009038">
    <property type="entry name" value="GOLD_dom"/>
</dbReference>
<dbReference type="SMART" id="SM01100">
    <property type="entry name" value="CRAL_TRIO_N"/>
    <property type="match status" value="1"/>
</dbReference>
<dbReference type="SUPFAM" id="SSF101576">
    <property type="entry name" value="Supernatant protein factor (SPF), C-terminal domain"/>
    <property type="match status" value="1"/>
</dbReference>
<dbReference type="SMART" id="SM00516">
    <property type="entry name" value="SEC14"/>
    <property type="match status" value="1"/>
</dbReference>
<feature type="domain" description="CRAL-TRIO" evidence="2">
    <location>
        <begin position="131"/>
        <end position="304"/>
    </location>
</feature>
<dbReference type="OrthoDB" id="1434354at2759"/>
<dbReference type="EMBL" id="UYJE01002360">
    <property type="protein sequence ID" value="VDI10001.1"/>
    <property type="molecule type" value="Genomic_DNA"/>
</dbReference>
<dbReference type="Proteomes" id="UP000596742">
    <property type="component" value="Unassembled WGS sequence"/>
</dbReference>
<evidence type="ECO:0000259" key="3">
    <source>
        <dbReference type="PROSITE" id="PS50866"/>
    </source>
</evidence>
<dbReference type="InterPro" id="IPR051064">
    <property type="entry name" value="SEC14/CRAL-TRIO_domain"/>
</dbReference>
<dbReference type="Pfam" id="PF00650">
    <property type="entry name" value="CRAL_TRIO"/>
    <property type="match status" value="1"/>
</dbReference>
<name>A0A8B6CWH3_MYTGA</name>
<dbReference type="Pfam" id="PF13897">
    <property type="entry name" value="GOLD_2"/>
    <property type="match status" value="1"/>
</dbReference>
<dbReference type="SUPFAM" id="SSF52087">
    <property type="entry name" value="CRAL/TRIO domain"/>
    <property type="match status" value="1"/>
</dbReference>
<gene>
    <name evidence="4" type="ORF">MGAL_10B039695</name>
</gene>
<dbReference type="InterPro" id="IPR036598">
    <property type="entry name" value="GOLD_dom_sf"/>
</dbReference>
<accession>A0A8B6CWH3</accession>
<dbReference type="GO" id="GO:0005737">
    <property type="term" value="C:cytoplasm"/>
    <property type="evidence" value="ECO:0007669"/>
    <property type="project" value="TreeGrafter"/>
</dbReference>